<proteinExistence type="predicted"/>
<keyword evidence="1" id="KW-1133">Transmembrane helix</keyword>
<comment type="caution">
    <text evidence="2">The sequence shown here is derived from an EMBL/GenBank/DDBJ whole genome shotgun (WGS) entry which is preliminary data.</text>
</comment>
<accession>A0A1D1UW80</accession>
<name>A0A1D1UW80_RAMVA</name>
<keyword evidence="1" id="KW-0812">Transmembrane</keyword>
<keyword evidence="3" id="KW-1185">Reference proteome</keyword>
<sequence length="336" mass="38057">MPRKRSTDCTTRAYCFRDTSTIESDKTSVIMRSVYYIRVTGLISLFFLLFLVDLSGKGCSGAVTPARLPAVLSVRTPWSSTPAPLIASAWIWKPLSPSTSRQNPAIFWQSPQCATGNRNNVTSLPDLGLDYEVELEGLDESSNLTFKTATFADGSRRLGVVAMDFLNHQELFLYNLKTGQNFRVEDNRCVTEPLAACNPLAYFLLRGANKSPALAVCKFESSNPVFLGQHPVLIRGTTVYRWEQCLRLQAGRRKHVFHITFFYRLNIFASNPVRKYVPWRLEAEEITAETEDFNRTTSSTGGKTMFNFISFRSRLRNRSMFQVVAEYRNCTGWDSA</sequence>
<evidence type="ECO:0000313" key="3">
    <source>
        <dbReference type="Proteomes" id="UP000186922"/>
    </source>
</evidence>
<organism evidence="2 3">
    <name type="scientific">Ramazzottius varieornatus</name>
    <name type="common">Water bear</name>
    <name type="synonym">Tardigrade</name>
    <dbReference type="NCBI Taxonomy" id="947166"/>
    <lineage>
        <taxon>Eukaryota</taxon>
        <taxon>Metazoa</taxon>
        <taxon>Ecdysozoa</taxon>
        <taxon>Tardigrada</taxon>
        <taxon>Eutardigrada</taxon>
        <taxon>Parachela</taxon>
        <taxon>Hypsibioidea</taxon>
        <taxon>Ramazzottiidae</taxon>
        <taxon>Ramazzottius</taxon>
    </lineage>
</organism>
<dbReference type="EMBL" id="BDGG01000002">
    <property type="protein sequence ID" value="GAU93731.1"/>
    <property type="molecule type" value="Genomic_DNA"/>
</dbReference>
<protein>
    <submittedName>
        <fullName evidence="2">Uncharacterized protein</fullName>
    </submittedName>
</protein>
<reference evidence="2 3" key="1">
    <citation type="journal article" date="2016" name="Nat. Commun.">
        <title>Extremotolerant tardigrade genome and improved radiotolerance of human cultured cells by tardigrade-unique protein.</title>
        <authorList>
            <person name="Hashimoto T."/>
            <person name="Horikawa D.D."/>
            <person name="Saito Y."/>
            <person name="Kuwahara H."/>
            <person name="Kozuka-Hata H."/>
            <person name="Shin-I T."/>
            <person name="Minakuchi Y."/>
            <person name="Ohishi K."/>
            <person name="Motoyama A."/>
            <person name="Aizu T."/>
            <person name="Enomoto A."/>
            <person name="Kondo K."/>
            <person name="Tanaka S."/>
            <person name="Hara Y."/>
            <person name="Koshikawa S."/>
            <person name="Sagara H."/>
            <person name="Miura T."/>
            <person name="Yokobori S."/>
            <person name="Miyagawa K."/>
            <person name="Suzuki Y."/>
            <person name="Kubo T."/>
            <person name="Oyama M."/>
            <person name="Kohara Y."/>
            <person name="Fujiyama A."/>
            <person name="Arakawa K."/>
            <person name="Katayama T."/>
            <person name="Toyoda A."/>
            <person name="Kunieda T."/>
        </authorList>
    </citation>
    <scope>NUCLEOTIDE SEQUENCE [LARGE SCALE GENOMIC DNA]</scope>
    <source>
        <strain evidence="2 3">YOKOZUNA-1</strain>
    </source>
</reference>
<keyword evidence="1" id="KW-0472">Membrane</keyword>
<evidence type="ECO:0000256" key="1">
    <source>
        <dbReference type="SAM" id="Phobius"/>
    </source>
</evidence>
<feature type="transmembrane region" description="Helical" evidence="1">
    <location>
        <begin position="35"/>
        <end position="52"/>
    </location>
</feature>
<dbReference type="AlphaFoldDB" id="A0A1D1UW80"/>
<gene>
    <name evidence="2" type="primary">RvY_05624</name>
    <name evidence="2" type="synonym">RvY_05624.1</name>
    <name evidence="2" type="ORF">RvY_05624-1</name>
</gene>
<dbReference type="Proteomes" id="UP000186922">
    <property type="component" value="Unassembled WGS sequence"/>
</dbReference>
<evidence type="ECO:0000313" key="2">
    <source>
        <dbReference type="EMBL" id="GAU93731.1"/>
    </source>
</evidence>